<protein>
    <recommendedName>
        <fullName evidence="3">GIY-YIG domain-containing protein</fullName>
    </recommendedName>
</protein>
<name>I3YVW6_AEQSU</name>
<organism evidence="1 2">
    <name type="scientific">Aequorivita sublithincola (strain DSM 14238 / LMG 21431 / ACAM 643 / 9-3)</name>
    <dbReference type="NCBI Taxonomy" id="746697"/>
    <lineage>
        <taxon>Bacteria</taxon>
        <taxon>Pseudomonadati</taxon>
        <taxon>Bacteroidota</taxon>
        <taxon>Flavobacteriia</taxon>
        <taxon>Flavobacteriales</taxon>
        <taxon>Flavobacteriaceae</taxon>
        <taxon>Aequorivita</taxon>
    </lineage>
</organism>
<dbReference type="KEGG" id="asl:Aeqsu_1651"/>
<accession>I3YVW6</accession>
<dbReference type="HOGENOM" id="CLU_1684263_0_0_10"/>
<dbReference type="EMBL" id="CP003280">
    <property type="protein sequence ID" value="AFL81134.1"/>
    <property type="molecule type" value="Genomic_DNA"/>
</dbReference>
<evidence type="ECO:0008006" key="3">
    <source>
        <dbReference type="Google" id="ProtNLM"/>
    </source>
</evidence>
<dbReference type="RefSeq" id="WP_014782389.1">
    <property type="nucleotide sequence ID" value="NC_018013.1"/>
</dbReference>
<dbReference type="AlphaFoldDB" id="I3YVW6"/>
<keyword evidence="2" id="KW-1185">Reference proteome</keyword>
<proteinExistence type="predicted"/>
<dbReference type="Proteomes" id="UP000006049">
    <property type="component" value="Chromosome"/>
</dbReference>
<dbReference type="eggNOG" id="ENOG5032T0N">
    <property type="taxonomic scope" value="Bacteria"/>
</dbReference>
<evidence type="ECO:0000313" key="1">
    <source>
        <dbReference type="EMBL" id="AFL81134.1"/>
    </source>
</evidence>
<gene>
    <name evidence="1" type="ordered locus">Aeqsu_1651</name>
</gene>
<dbReference type="OrthoDB" id="7067843at2"/>
<reference evidence="1 2" key="1">
    <citation type="submission" date="2012-06" db="EMBL/GenBank/DDBJ databases">
        <title>The complete genome of Aequorivita sublithincola DSM 14238.</title>
        <authorList>
            <consortium name="US DOE Joint Genome Institute (JGI-PGF)"/>
            <person name="Lucas S."/>
            <person name="Copeland A."/>
            <person name="Lapidus A."/>
            <person name="Goodwin L."/>
            <person name="Pitluck S."/>
            <person name="Peters L."/>
            <person name="Munk A.C.C."/>
            <person name="Kyrpides N."/>
            <person name="Mavromatis K."/>
            <person name="Pagani I."/>
            <person name="Ivanova N."/>
            <person name="Ovchinnikova G."/>
            <person name="Zeytun A."/>
            <person name="Detter J.C."/>
            <person name="Han C."/>
            <person name="Land M."/>
            <person name="Hauser L."/>
            <person name="Markowitz V."/>
            <person name="Cheng J.-F."/>
            <person name="Hugenholtz P."/>
            <person name="Woyke T."/>
            <person name="Wu D."/>
            <person name="Tindall B."/>
            <person name="Faehnrich R."/>
            <person name="Brambilla E."/>
            <person name="Klenk H.-P."/>
            <person name="Eisen J.A."/>
        </authorList>
    </citation>
    <scope>NUCLEOTIDE SEQUENCE [LARGE SCALE GENOMIC DNA]</scope>
    <source>
        <strain evidence="2">DSM 14238 / LMG 21431 / ACAM 643 / 9-3</strain>
    </source>
</reference>
<dbReference type="STRING" id="746697.Aeqsu_1651"/>
<evidence type="ECO:0000313" key="2">
    <source>
        <dbReference type="Proteomes" id="UP000006049"/>
    </source>
</evidence>
<sequence length="168" mass="19703">MTYTGPYTYDLTLESLKDDRLIATRIFEGAECRTFKKPVTNDKTPKIYVLQADGKTLYIGYTSQSISTRLRDGLKKAGTFKDYKGYKWKDSKSVKLSVFVFNHKLIGKRCDEDIPFIDLAEAVEAELVYLVRQKTGRWPEFQNEIHFNNEERERAKEITEDFYNKIMK</sequence>